<dbReference type="Gene3D" id="1.10.10.1320">
    <property type="entry name" value="Anti-sigma factor, zinc-finger domain"/>
    <property type="match status" value="1"/>
</dbReference>
<keyword evidence="3" id="KW-1133">Transmembrane helix</keyword>
<organism evidence="4 5">
    <name type="scientific">Actinoallomurus vinaceus</name>
    <dbReference type="NCBI Taxonomy" id="1080074"/>
    <lineage>
        <taxon>Bacteria</taxon>
        <taxon>Bacillati</taxon>
        <taxon>Actinomycetota</taxon>
        <taxon>Actinomycetes</taxon>
        <taxon>Streptosporangiales</taxon>
        <taxon>Thermomonosporaceae</taxon>
        <taxon>Actinoallomurus</taxon>
    </lineage>
</organism>
<keyword evidence="3" id="KW-0812">Transmembrane</keyword>
<evidence type="ECO:0000256" key="3">
    <source>
        <dbReference type="SAM" id="Phobius"/>
    </source>
</evidence>
<dbReference type="RefSeq" id="WP_345440551.1">
    <property type="nucleotide sequence ID" value="NZ_BAABHK010000020.1"/>
</dbReference>
<protein>
    <submittedName>
        <fullName evidence="4">Anti-sigma U factor RsuA</fullName>
    </submittedName>
</protein>
<feature type="transmembrane region" description="Helical" evidence="3">
    <location>
        <begin position="89"/>
        <end position="110"/>
    </location>
</feature>
<dbReference type="InterPro" id="IPR041916">
    <property type="entry name" value="Anti_sigma_zinc_sf"/>
</dbReference>
<proteinExistence type="predicted"/>
<evidence type="ECO:0000256" key="1">
    <source>
        <dbReference type="ARBA" id="ARBA00023015"/>
    </source>
</evidence>
<gene>
    <name evidence="4" type="primary">rsuA_2</name>
    <name evidence="4" type="ORF">GCM10023196_091320</name>
</gene>
<dbReference type="Proteomes" id="UP001501442">
    <property type="component" value="Unassembled WGS sequence"/>
</dbReference>
<accession>A0ABP8USM8</accession>
<keyword evidence="2" id="KW-0804">Transcription</keyword>
<sequence length="244" mass="25908">MTADIRHTDVAAYALGLLEEDDRRAFDAHLAHCALCSEELRDLGGLATLLREADPADDDREEGGGEADGRLVEMMRHRRTAQRRRHRRTAALGAAAAIALVAGGATVGAVTTGQGRTAEHVHQQMAHDHQNLAADLLASGETHSAVDARTGVKGTVATENKKWGTNVALDLAGVRGPLTCRLVAVTRTGNRHAVTEWAVPPRGYGVPGAPEHLRVHGGTAVARADLARFDVVADDGRTLLTLRL</sequence>
<keyword evidence="5" id="KW-1185">Reference proteome</keyword>
<name>A0ABP8USM8_9ACTN</name>
<keyword evidence="3" id="KW-0472">Membrane</keyword>
<dbReference type="EMBL" id="BAABHK010000020">
    <property type="protein sequence ID" value="GAA4637463.1"/>
    <property type="molecule type" value="Genomic_DNA"/>
</dbReference>
<evidence type="ECO:0000313" key="5">
    <source>
        <dbReference type="Proteomes" id="UP001501442"/>
    </source>
</evidence>
<evidence type="ECO:0000256" key="2">
    <source>
        <dbReference type="ARBA" id="ARBA00023163"/>
    </source>
</evidence>
<comment type="caution">
    <text evidence="4">The sequence shown here is derived from an EMBL/GenBank/DDBJ whole genome shotgun (WGS) entry which is preliminary data.</text>
</comment>
<reference evidence="5" key="1">
    <citation type="journal article" date="2019" name="Int. J. Syst. Evol. Microbiol.">
        <title>The Global Catalogue of Microorganisms (GCM) 10K type strain sequencing project: providing services to taxonomists for standard genome sequencing and annotation.</title>
        <authorList>
            <consortium name="The Broad Institute Genomics Platform"/>
            <consortium name="The Broad Institute Genome Sequencing Center for Infectious Disease"/>
            <person name="Wu L."/>
            <person name="Ma J."/>
        </authorList>
    </citation>
    <scope>NUCLEOTIDE SEQUENCE [LARGE SCALE GENOMIC DNA]</scope>
    <source>
        <strain evidence="5">JCM 17939</strain>
    </source>
</reference>
<keyword evidence="1" id="KW-0805">Transcription regulation</keyword>
<evidence type="ECO:0000313" key="4">
    <source>
        <dbReference type="EMBL" id="GAA4637463.1"/>
    </source>
</evidence>